<evidence type="ECO:0000313" key="3">
    <source>
        <dbReference type="Proteomes" id="UP000009286"/>
    </source>
</evidence>
<dbReference type="KEGG" id="mai:MICA_1095"/>
<evidence type="ECO:0000256" key="1">
    <source>
        <dbReference type="SAM" id="MobiDB-lite"/>
    </source>
</evidence>
<dbReference type="Proteomes" id="UP000009286">
    <property type="component" value="Chromosome"/>
</dbReference>
<gene>
    <name evidence="2" type="ordered locus">MICA_1095</name>
</gene>
<reference evidence="2 3" key="1">
    <citation type="journal article" date="2011" name="BMC Genomics">
        <title>Genomic insights into an obligate epibiotic bacterial predator: Micavibrio aeruginosavorus ARL-13.</title>
        <authorList>
            <person name="Wang Z."/>
            <person name="Kadouri D."/>
            <person name="Wu M."/>
        </authorList>
    </citation>
    <scope>NUCLEOTIDE SEQUENCE [LARGE SCALE GENOMIC DNA]</scope>
    <source>
        <strain evidence="2 3">ARL-13</strain>
    </source>
</reference>
<sequence>MEFMSSMKNATAAFLLASTATIGLNAPEAEAAPSQSDRMESCVKQTLNRVANPSPGLIASAEKACERQLQVQDHKNGTGEAPAQGKAPTASERKAGQEHLKNRVEEICANGGKLANGQDMSAMCQRMEMRKRLNR</sequence>
<dbReference type="OrthoDB" id="508532at2"/>
<proteinExistence type="predicted"/>
<dbReference type="STRING" id="856793.MICA_1095"/>
<dbReference type="RefSeq" id="WP_014102646.1">
    <property type="nucleotide sequence ID" value="NC_016026.1"/>
</dbReference>
<dbReference type="HOGENOM" id="CLU_1883358_0_0_5"/>
<feature type="region of interest" description="Disordered" evidence="1">
    <location>
        <begin position="67"/>
        <end position="98"/>
    </location>
</feature>
<keyword evidence="3" id="KW-1185">Reference proteome</keyword>
<evidence type="ECO:0000313" key="2">
    <source>
        <dbReference type="EMBL" id="AEP09423.1"/>
    </source>
</evidence>
<name>G2KN90_MICAA</name>
<dbReference type="AlphaFoldDB" id="G2KN90"/>
<organism evidence="2 3">
    <name type="scientific">Micavibrio aeruginosavorus (strain ARL-13)</name>
    <dbReference type="NCBI Taxonomy" id="856793"/>
    <lineage>
        <taxon>Bacteria</taxon>
        <taxon>Pseudomonadati</taxon>
        <taxon>Bdellovibrionota</taxon>
        <taxon>Bdellovibrionia</taxon>
        <taxon>Bdellovibrionales</taxon>
        <taxon>Pseudobdellovibrionaceae</taxon>
        <taxon>Micavibrio</taxon>
    </lineage>
</organism>
<accession>G2KN90</accession>
<dbReference type="EMBL" id="CP002382">
    <property type="protein sequence ID" value="AEP09423.1"/>
    <property type="molecule type" value="Genomic_DNA"/>
</dbReference>
<protein>
    <submittedName>
        <fullName evidence="2">Uncharacterized protein</fullName>
    </submittedName>
</protein>